<keyword evidence="2" id="KW-1003">Cell membrane</keyword>
<evidence type="ECO:0000313" key="9">
    <source>
        <dbReference type="Proteomes" id="UP001300261"/>
    </source>
</evidence>
<dbReference type="InterPro" id="IPR018076">
    <property type="entry name" value="T2SS_GspF_dom"/>
</dbReference>
<dbReference type="RefSeq" id="WP_265966757.1">
    <property type="nucleotide sequence ID" value="NZ_JAPEVI010000003.1"/>
</dbReference>
<evidence type="ECO:0000256" key="3">
    <source>
        <dbReference type="ARBA" id="ARBA00022692"/>
    </source>
</evidence>
<accession>A0ABT3R9F2</accession>
<reference evidence="8 9" key="1">
    <citation type="journal article" date="2016" name="Int. J. Syst. Evol. Microbiol.">
        <title>Labrenzia salina sp. nov., isolated from the rhizosphere of the halophyte Arthrocnemum macrostachyum.</title>
        <authorList>
            <person name="Camacho M."/>
            <person name="Redondo-Gomez S."/>
            <person name="Rodriguez-Llorente I."/>
            <person name="Rohde M."/>
            <person name="Sproer C."/>
            <person name="Schumann P."/>
            <person name="Klenk H.P."/>
            <person name="Montero-Calasanz M.D.C."/>
        </authorList>
    </citation>
    <scope>NUCLEOTIDE SEQUENCE [LARGE SCALE GENOMIC DNA]</scope>
    <source>
        <strain evidence="8 9">DSM 29163</strain>
    </source>
</reference>
<evidence type="ECO:0000256" key="1">
    <source>
        <dbReference type="ARBA" id="ARBA00004651"/>
    </source>
</evidence>
<evidence type="ECO:0000256" key="6">
    <source>
        <dbReference type="SAM" id="Phobius"/>
    </source>
</evidence>
<dbReference type="Proteomes" id="UP001300261">
    <property type="component" value="Unassembled WGS sequence"/>
</dbReference>
<evidence type="ECO:0000256" key="2">
    <source>
        <dbReference type="ARBA" id="ARBA00022475"/>
    </source>
</evidence>
<protein>
    <submittedName>
        <fullName evidence="8">Type II secretion system F family protein</fullName>
    </submittedName>
</protein>
<dbReference type="EMBL" id="JAPEVI010000003">
    <property type="protein sequence ID" value="MCX2725660.1"/>
    <property type="molecule type" value="Genomic_DNA"/>
</dbReference>
<sequence length="312" mass="34894">MNDLLILAAVFLAVMILSMSVVGWLSARAELGSRVEEASGTARMQGISLTQRDLAGFSTADHDMISNYFEVVRGTNDPNSLRSRLIRAGYFSKSAVPVFQVLRFTVAVLVLAGSFFAIGYLLPDKSRLIILLMAMIASGFSFFVMNLLLERRGMKREREYQKLFPDFMDMLIVCADAGLSIEAAVDRVAKEFLASHKSFGIHLSIMMLEVRGGRRLRDALANFAQRVQIDEARSLAVLLRQSEELGSSITKTLRVYSREMRQMRMIRAEEKANTLPVKMLFPLALFLFPMSILIVLVPIVIKVVMLISSLKA</sequence>
<feature type="transmembrane region" description="Helical" evidence="6">
    <location>
        <begin position="128"/>
        <end position="149"/>
    </location>
</feature>
<gene>
    <name evidence="8" type="ORF">ON753_25430</name>
</gene>
<organism evidence="8 9">
    <name type="scientific">Roseibium salinum</name>
    <dbReference type="NCBI Taxonomy" id="1604349"/>
    <lineage>
        <taxon>Bacteria</taxon>
        <taxon>Pseudomonadati</taxon>
        <taxon>Pseudomonadota</taxon>
        <taxon>Alphaproteobacteria</taxon>
        <taxon>Hyphomicrobiales</taxon>
        <taxon>Stappiaceae</taxon>
        <taxon>Roseibium</taxon>
    </lineage>
</organism>
<evidence type="ECO:0000259" key="7">
    <source>
        <dbReference type="Pfam" id="PF00482"/>
    </source>
</evidence>
<evidence type="ECO:0000256" key="4">
    <source>
        <dbReference type="ARBA" id="ARBA00022989"/>
    </source>
</evidence>
<feature type="transmembrane region" description="Helical" evidence="6">
    <location>
        <begin position="101"/>
        <end position="122"/>
    </location>
</feature>
<comment type="subcellular location">
    <subcellularLocation>
        <location evidence="1">Cell membrane</location>
        <topology evidence="1">Multi-pass membrane protein</topology>
    </subcellularLocation>
</comment>
<keyword evidence="4 6" id="KW-1133">Transmembrane helix</keyword>
<dbReference type="PANTHER" id="PTHR35007">
    <property type="entry name" value="INTEGRAL MEMBRANE PROTEIN-RELATED"/>
    <property type="match status" value="1"/>
</dbReference>
<keyword evidence="3 6" id="KW-0812">Transmembrane</keyword>
<dbReference type="PANTHER" id="PTHR35007:SF2">
    <property type="entry name" value="PILUS ASSEMBLE PROTEIN"/>
    <property type="match status" value="1"/>
</dbReference>
<evidence type="ECO:0000313" key="8">
    <source>
        <dbReference type="EMBL" id="MCX2725660.1"/>
    </source>
</evidence>
<feature type="domain" description="Type II secretion system protein GspF" evidence="7">
    <location>
        <begin position="167"/>
        <end position="296"/>
    </location>
</feature>
<name>A0ABT3R9F2_9HYPH</name>
<keyword evidence="9" id="KW-1185">Reference proteome</keyword>
<keyword evidence="5 6" id="KW-0472">Membrane</keyword>
<feature type="transmembrane region" description="Helical" evidence="6">
    <location>
        <begin position="6"/>
        <end position="25"/>
    </location>
</feature>
<feature type="transmembrane region" description="Helical" evidence="6">
    <location>
        <begin position="280"/>
        <end position="307"/>
    </location>
</feature>
<comment type="caution">
    <text evidence="8">The sequence shown here is derived from an EMBL/GenBank/DDBJ whole genome shotgun (WGS) entry which is preliminary data.</text>
</comment>
<evidence type="ECO:0000256" key="5">
    <source>
        <dbReference type="ARBA" id="ARBA00023136"/>
    </source>
</evidence>
<proteinExistence type="predicted"/>
<dbReference type="Pfam" id="PF00482">
    <property type="entry name" value="T2SSF"/>
    <property type="match status" value="1"/>
</dbReference>